<feature type="transmembrane region" description="Helical" evidence="6">
    <location>
        <begin position="78"/>
        <end position="96"/>
    </location>
</feature>
<keyword evidence="4 6" id="KW-1133">Transmembrane helix</keyword>
<evidence type="ECO:0000256" key="2">
    <source>
        <dbReference type="ARBA" id="ARBA00013977"/>
    </source>
</evidence>
<evidence type="ECO:0000256" key="6">
    <source>
        <dbReference type="SAM" id="Phobius"/>
    </source>
</evidence>
<gene>
    <name evidence="7" type="ORF">DERF_010337</name>
</gene>
<dbReference type="InterPro" id="IPR026572">
    <property type="entry name" value="TMEM267"/>
</dbReference>
<keyword evidence="8" id="KW-1185">Reference proteome</keyword>
<dbReference type="Proteomes" id="UP000790347">
    <property type="component" value="Unassembled WGS sequence"/>
</dbReference>
<feature type="transmembrane region" description="Helical" evidence="6">
    <location>
        <begin position="35"/>
        <end position="58"/>
    </location>
</feature>
<feature type="transmembrane region" description="Helical" evidence="6">
    <location>
        <begin position="187"/>
        <end position="205"/>
    </location>
</feature>
<feature type="transmembrane region" description="Helical" evidence="6">
    <location>
        <begin position="117"/>
        <end position="136"/>
    </location>
</feature>
<keyword evidence="5 6" id="KW-0472">Membrane</keyword>
<dbReference type="PANTHER" id="PTHR13628">
    <property type="entry name" value="TRANSMEMBRANE PROTEIN 267"/>
    <property type="match status" value="1"/>
</dbReference>
<dbReference type="GO" id="GO:0016020">
    <property type="term" value="C:membrane"/>
    <property type="evidence" value="ECO:0007669"/>
    <property type="project" value="UniProtKB-SubCell"/>
</dbReference>
<evidence type="ECO:0000256" key="1">
    <source>
        <dbReference type="ARBA" id="ARBA00004141"/>
    </source>
</evidence>
<reference evidence="7" key="2">
    <citation type="journal article" date="2022" name="Res Sq">
        <title>Comparative Genomics Reveals Insights into the Divergent Evolution of Astigmatic Mites and Household Pest Adaptations.</title>
        <authorList>
            <person name="Xiong Q."/>
            <person name="Wan A.T.-Y."/>
            <person name="Liu X.-Y."/>
            <person name="Fung C.S.-H."/>
            <person name="Xiao X."/>
            <person name="Malainual N."/>
            <person name="Hou J."/>
            <person name="Wang L."/>
            <person name="Wang M."/>
            <person name="Yang K."/>
            <person name="Cui Y."/>
            <person name="Leung E."/>
            <person name="Nong W."/>
            <person name="Shin S.-K."/>
            <person name="Au S."/>
            <person name="Jeong K.Y."/>
            <person name="Chew F.T."/>
            <person name="Hui J."/>
            <person name="Leung T.F."/>
            <person name="Tungtrongchitr A."/>
            <person name="Zhong N."/>
            <person name="Liu Z."/>
            <person name="Tsui S."/>
        </authorList>
    </citation>
    <scope>NUCLEOTIDE SEQUENCE</scope>
    <source>
        <strain evidence="7">Derf</strain>
        <tissue evidence="7">Whole organism</tissue>
    </source>
</reference>
<dbReference type="AlphaFoldDB" id="A0A922L1Y0"/>
<evidence type="ECO:0000313" key="7">
    <source>
        <dbReference type="EMBL" id="KAH9511914.1"/>
    </source>
</evidence>
<dbReference type="PANTHER" id="PTHR13628:SF1">
    <property type="entry name" value="TRANSMEMBRANE PROTEIN 267"/>
    <property type="match status" value="1"/>
</dbReference>
<evidence type="ECO:0000256" key="5">
    <source>
        <dbReference type="ARBA" id="ARBA00023136"/>
    </source>
</evidence>
<organism evidence="7 8">
    <name type="scientific">Dermatophagoides farinae</name>
    <name type="common">American house dust mite</name>
    <dbReference type="NCBI Taxonomy" id="6954"/>
    <lineage>
        <taxon>Eukaryota</taxon>
        <taxon>Metazoa</taxon>
        <taxon>Ecdysozoa</taxon>
        <taxon>Arthropoda</taxon>
        <taxon>Chelicerata</taxon>
        <taxon>Arachnida</taxon>
        <taxon>Acari</taxon>
        <taxon>Acariformes</taxon>
        <taxon>Sarcoptiformes</taxon>
        <taxon>Astigmata</taxon>
        <taxon>Psoroptidia</taxon>
        <taxon>Analgoidea</taxon>
        <taxon>Pyroglyphidae</taxon>
        <taxon>Dermatophagoidinae</taxon>
        <taxon>Dermatophagoides</taxon>
    </lineage>
</organism>
<keyword evidence="3 6" id="KW-0812">Transmembrane</keyword>
<dbReference type="EMBL" id="ASGP02000004">
    <property type="protein sequence ID" value="KAH9511914.1"/>
    <property type="molecule type" value="Genomic_DNA"/>
</dbReference>
<comment type="caution">
    <text evidence="7">The sequence shown here is derived from an EMBL/GenBank/DDBJ whole genome shotgun (WGS) entry which is preliminary data.</text>
</comment>
<comment type="subcellular location">
    <subcellularLocation>
        <location evidence="1">Membrane</location>
        <topology evidence="1">Multi-pass membrane protein</topology>
    </subcellularLocation>
</comment>
<evidence type="ECO:0000256" key="4">
    <source>
        <dbReference type="ARBA" id="ARBA00022989"/>
    </source>
</evidence>
<evidence type="ECO:0000313" key="8">
    <source>
        <dbReference type="Proteomes" id="UP000790347"/>
    </source>
</evidence>
<proteinExistence type="predicted"/>
<reference evidence="7" key="1">
    <citation type="submission" date="2013-05" db="EMBL/GenBank/DDBJ databases">
        <authorList>
            <person name="Yim A.K.Y."/>
            <person name="Chan T.F."/>
            <person name="Ji K.M."/>
            <person name="Liu X.Y."/>
            <person name="Zhou J.W."/>
            <person name="Li R.Q."/>
            <person name="Yang K.Y."/>
            <person name="Li J."/>
            <person name="Li M."/>
            <person name="Law P.T.W."/>
            <person name="Wu Y.L."/>
            <person name="Cai Z.L."/>
            <person name="Qin H."/>
            <person name="Bao Y."/>
            <person name="Leung R.K.K."/>
            <person name="Ng P.K.S."/>
            <person name="Zou J."/>
            <person name="Zhong X.J."/>
            <person name="Ran P.X."/>
            <person name="Zhong N.S."/>
            <person name="Liu Z.G."/>
            <person name="Tsui S.K.W."/>
        </authorList>
    </citation>
    <scope>NUCLEOTIDE SEQUENCE</scope>
    <source>
        <strain evidence="7">Derf</strain>
        <tissue evidence="7">Whole organism</tissue>
    </source>
</reference>
<accession>A0A922L1Y0</accession>
<feature type="transmembrane region" description="Helical" evidence="6">
    <location>
        <begin position="6"/>
        <end position="23"/>
    </location>
</feature>
<name>A0A922L1Y0_DERFA</name>
<sequence>MALIKLLYYICFYLLIILFSLLGDFILKLPRPNTLFMYLVAITDTLIHGIHAFFTWLMLTMLKIRTNNNPLYFCDTTLIVHDILITMIISISIDFDHIIVAKSFSIQEIHKLTGRPFLHNTTALITMAILFIYLPVNKDDDIDQHTISYFNRFGWLLFNATIAHHIRDGLRHGLNLYPFPSTNSIPLVTYYVILFLFPIIIHWYSQCKNVDFGYSYRSSSRMMEEISV</sequence>
<feature type="transmembrane region" description="Helical" evidence="6">
    <location>
        <begin position="148"/>
        <end position="166"/>
    </location>
</feature>
<evidence type="ECO:0000256" key="3">
    <source>
        <dbReference type="ARBA" id="ARBA00022692"/>
    </source>
</evidence>
<protein>
    <recommendedName>
        <fullName evidence="2">Transmembrane protein 267</fullName>
    </recommendedName>
</protein>